<dbReference type="EMBL" id="BMAV01023845">
    <property type="protein sequence ID" value="GFY80164.1"/>
    <property type="molecule type" value="Genomic_DNA"/>
</dbReference>
<dbReference type="AlphaFoldDB" id="A0A8X7CP71"/>
<comment type="caution">
    <text evidence="2">The sequence shown here is derived from an EMBL/GenBank/DDBJ whole genome shotgun (WGS) entry which is preliminary data.</text>
</comment>
<organism evidence="2 3">
    <name type="scientific">Trichonephila inaurata madagascariensis</name>
    <dbReference type="NCBI Taxonomy" id="2747483"/>
    <lineage>
        <taxon>Eukaryota</taxon>
        <taxon>Metazoa</taxon>
        <taxon>Ecdysozoa</taxon>
        <taxon>Arthropoda</taxon>
        <taxon>Chelicerata</taxon>
        <taxon>Arachnida</taxon>
        <taxon>Araneae</taxon>
        <taxon>Araneomorphae</taxon>
        <taxon>Entelegynae</taxon>
        <taxon>Araneoidea</taxon>
        <taxon>Nephilidae</taxon>
        <taxon>Trichonephila</taxon>
        <taxon>Trichonephila inaurata</taxon>
    </lineage>
</organism>
<name>A0A8X7CP71_9ARAC</name>
<gene>
    <name evidence="2" type="ORF">TNIN_45691</name>
</gene>
<evidence type="ECO:0000313" key="3">
    <source>
        <dbReference type="Proteomes" id="UP000886998"/>
    </source>
</evidence>
<accession>A0A8X7CP71</accession>
<evidence type="ECO:0000313" key="2">
    <source>
        <dbReference type="EMBL" id="GFY80164.1"/>
    </source>
</evidence>
<proteinExistence type="predicted"/>
<reference evidence="2" key="1">
    <citation type="submission" date="2020-08" db="EMBL/GenBank/DDBJ databases">
        <title>Multicomponent nature underlies the extraordinary mechanical properties of spider dragline silk.</title>
        <authorList>
            <person name="Kono N."/>
            <person name="Nakamura H."/>
            <person name="Mori M."/>
            <person name="Yoshida Y."/>
            <person name="Ohtoshi R."/>
            <person name="Malay A.D."/>
            <person name="Moran D.A.P."/>
            <person name="Tomita M."/>
            <person name="Numata K."/>
            <person name="Arakawa K."/>
        </authorList>
    </citation>
    <scope>NUCLEOTIDE SEQUENCE</scope>
</reference>
<evidence type="ECO:0000256" key="1">
    <source>
        <dbReference type="SAM" id="MobiDB-lite"/>
    </source>
</evidence>
<protein>
    <submittedName>
        <fullName evidence="2">Uncharacterized protein</fullName>
    </submittedName>
</protein>
<dbReference type="Proteomes" id="UP000886998">
    <property type="component" value="Unassembled WGS sequence"/>
</dbReference>
<feature type="compositionally biased region" description="Polar residues" evidence="1">
    <location>
        <begin position="35"/>
        <end position="46"/>
    </location>
</feature>
<sequence>MHTAPLPLNPSALSEVREEKLGRNLGQYDLRPGEHSTSPTCRPTDSCQKKAGLNLNLGDRRSSNQRTTTRWEGGIMQEVSKSVGREISVWEVRKACLPNGRATRLLLED</sequence>
<keyword evidence="3" id="KW-1185">Reference proteome</keyword>
<feature type="region of interest" description="Disordered" evidence="1">
    <location>
        <begin position="24"/>
        <end position="48"/>
    </location>
</feature>